<dbReference type="GO" id="GO:0005634">
    <property type="term" value="C:nucleus"/>
    <property type="evidence" value="ECO:0007669"/>
    <property type="project" value="UniProtKB-UniRule"/>
</dbReference>
<keyword evidence="11" id="KW-1185">Reference proteome</keyword>
<dbReference type="Gene3D" id="1.10.150.60">
    <property type="entry name" value="ARID DNA-binding domain"/>
    <property type="match status" value="1"/>
</dbReference>
<dbReference type="PROSITE" id="PS51011">
    <property type="entry name" value="ARID"/>
    <property type="match status" value="1"/>
</dbReference>
<dbReference type="EMBL" id="KV016244">
    <property type="protein sequence ID" value="KZV19956.1"/>
    <property type="molecule type" value="Genomic_DNA"/>
</dbReference>
<evidence type="ECO:0000256" key="1">
    <source>
        <dbReference type="ARBA" id="ARBA00023015"/>
    </source>
</evidence>
<dbReference type="Proteomes" id="UP000250235">
    <property type="component" value="Unassembled WGS sequence"/>
</dbReference>
<sequence length="485" mass="54238">MVEKGMLERGEGDKLSMESSSAANCQTAPSFNYYPPPLVTYEDVFSSRELFMETLRKLHASMGTKFMIPIVGGRDLDLYRLFVEVTSRGGIAKVVKERKWKDVTAAFSFPSSATNASFILRKYYVSLIYHYEQIYFFKATCWTPSATDAFQYVSSSATPPQGPTEQTHATAVQDTVTPAAPVSEASVELTAGTPVCGVIDGKFEGGYLVTVKFGSEEFKGVLYQVANTEAQTTPSHHNWPLIQKDSVQNKDGSKTKLGAPRRKRRKKSEMRKRDPAHPKPNRSGYNFFFAEQHARLKPLYPGRDREISRMIGELWNKLQDHERTVYQEKAYEDKERYKSEMEVYRERLRTGQVISNMLPIQQHPSIPEAHLICFDSNIDLEGGAKSAYGDDHETSSGDGAKSEKSILGEYDKDSDFGAYSGANIDLKTVDIEILADEGAFELQTGLDKSTGDVAMERKEVFPYGDDGVPVPVEEKEFMPGTSGNE</sequence>
<dbReference type="SUPFAM" id="SSF47095">
    <property type="entry name" value="HMG-box"/>
    <property type="match status" value="1"/>
</dbReference>
<feature type="region of interest" description="Disordered" evidence="7">
    <location>
        <begin position="232"/>
        <end position="284"/>
    </location>
</feature>
<feature type="domain" description="ARID" evidence="9">
    <location>
        <begin position="45"/>
        <end position="136"/>
    </location>
</feature>
<gene>
    <name evidence="10" type="ORF">F511_25702</name>
</gene>
<dbReference type="FunFam" id="1.10.30.10:FF:000055">
    <property type="entry name" value="High mobility group B protein 15"/>
    <property type="match status" value="1"/>
</dbReference>
<dbReference type="InterPro" id="IPR045303">
    <property type="entry name" value="ARID_HMGB9-like"/>
</dbReference>
<evidence type="ECO:0000259" key="9">
    <source>
        <dbReference type="PROSITE" id="PS51011"/>
    </source>
</evidence>
<evidence type="ECO:0000259" key="8">
    <source>
        <dbReference type="PROSITE" id="PS50118"/>
    </source>
</evidence>
<feature type="region of interest" description="Disordered" evidence="7">
    <location>
        <begin position="462"/>
        <end position="485"/>
    </location>
</feature>
<evidence type="ECO:0000256" key="3">
    <source>
        <dbReference type="ARBA" id="ARBA00023163"/>
    </source>
</evidence>
<reference evidence="10 11" key="1">
    <citation type="journal article" date="2015" name="Proc. Natl. Acad. Sci. U.S.A.">
        <title>The resurrection genome of Boea hygrometrica: A blueprint for survival of dehydration.</title>
        <authorList>
            <person name="Xiao L."/>
            <person name="Yang G."/>
            <person name="Zhang L."/>
            <person name="Yang X."/>
            <person name="Zhao S."/>
            <person name="Ji Z."/>
            <person name="Zhou Q."/>
            <person name="Hu M."/>
            <person name="Wang Y."/>
            <person name="Chen M."/>
            <person name="Xu Y."/>
            <person name="Jin H."/>
            <person name="Xiao X."/>
            <person name="Hu G."/>
            <person name="Bao F."/>
            <person name="Hu Y."/>
            <person name="Wan P."/>
            <person name="Li L."/>
            <person name="Deng X."/>
            <person name="Kuang T."/>
            <person name="Xiang C."/>
            <person name="Zhu J.K."/>
            <person name="Oliver M.J."/>
            <person name="He Y."/>
        </authorList>
    </citation>
    <scope>NUCLEOTIDE SEQUENCE [LARGE SCALE GENOMIC DNA]</scope>
    <source>
        <strain evidence="11">cv. XS01</strain>
    </source>
</reference>
<dbReference type="CDD" id="cd16872">
    <property type="entry name" value="ARID_HMGB9-like"/>
    <property type="match status" value="1"/>
</dbReference>
<evidence type="ECO:0000256" key="2">
    <source>
        <dbReference type="ARBA" id="ARBA00023125"/>
    </source>
</evidence>
<dbReference type="Gene3D" id="1.10.30.10">
    <property type="entry name" value="High mobility group box domain"/>
    <property type="match status" value="1"/>
</dbReference>
<evidence type="ECO:0000256" key="7">
    <source>
        <dbReference type="SAM" id="MobiDB-lite"/>
    </source>
</evidence>
<keyword evidence="2 6" id="KW-0238">DNA-binding</keyword>
<name>A0A2Z7AE68_9LAMI</name>
<dbReference type="SUPFAM" id="SSF46774">
    <property type="entry name" value="ARID-like"/>
    <property type="match status" value="1"/>
</dbReference>
<evidence type="ECO:0000313" key="10">
    <source>
        <dbReference type="EMBL" id="KZV19956.1"/>
    </source>
</evidence>
<dbReference type="FunFam" id="1.10.150.60:FF:000022">
    <property type="entry name" value="High mobility group B protein 15"/>
    <property type="match status" value="1"/>
</dbReference>
<dbReference type="PROSITE" id="PS50118">
    <property type="entry name" value="HMG_BOX_2"/>
    <property type="match status" value="1"/>
</dbReference>
<dbReference type="GO" id="GO:0003677">
    <property type="term" value="F:DNA binding"/>
    <property type="evidence" value="ECO:0007669"/>
    <property type="project" value="UniProtKB-UniRule"/>
</dbReference>
<dbReference type="PANTHER" id="PTHR46691">
    <property type="entry name" value="HIGH MOBILITY GROUP B PROTEIN 9"/>
    <property type="match status" value="1"/>
</dbReference>
<dbReference type="SMART" id="SM00501">
    <property type="entry name" value="BRIGHT"/>
    <property type="match status" value="1"/>
</dbReference>
<evidence type="ECO:0000313" key="11">
    <source>
        <dbReference type="Proteomes" id="UP000250235"/>
    </source>
</evidence>
<comment type="function">
    <text evidence="5">Binds preferentially DNA with A/T-rich content.</text>
</comment>
<dbReference type="SMART" id="SM00398">
    <property type="entry name" value="HMG"/>
    <property type="match status" value="1"/>
</dbReference>
<dbReference type="InterPro" id="IPR036910">
    <property type="entry name" value="HMG_box_dom_sf"/>
</dbReference>
<organism evidence="10 11">
    <name type="scientific">Dorcoceras hygrometricum</name>
    <dbReference type="NCBI Taxonomy" id="472368"/>
    <lineage>
        <taxon>Eukaryota</taxon>
        <taxon>Viridiplantae</taxon>
        <taxon>Streptophyta</taxon>
        <taxon>Embryophyta</taxon>
        <taxon>Tracheophyta</taxon>
        <taxon>Spermatophyta</taxon>
        <taxon>Magnoliopsida</taxon>
        <taxon>eudicotyledons</taxon>
        <taxon>Gunneridae</taxon>
        <taxon>Pentapetalae</taxon>
        <taxon>asterids</taxon>
        <taxon>lamiids</taxon>
        <taxon>Lamiales</taxon>
        <taxon>Gesneriaceae</taxon>
        <taxon>Didymocarpoideae</taxon>
        <taxon>Trichosporeae</taxon>
        <taxon>Loxocarpinae</taxon>
        <taxon>Dorcoceras</taxon>
    </lineage>
</organism>
<evidence type="ECO:0000256" key="5">
    <source>
        <dbReference type="ARBA" id="ARBA00054600"/>
    </source>
</evidence>
<dbReference type="CDD" id="cd22009">
    <property type="entry name" value="HMG-box_AtHMGB9-like"/>
    <property type="match status" value="1"/>
</dbReference>
<feature type="region of interest" description="Disordered" evidence="7">
    <location>
        <begin position="384"/>
        <end position="403"/>
    </location>
</feature>
<feature type="compositionally biased region" description="Basic residues" evidence="7">
    <location>
        <begin position="259"/>
        <end position="270"/>
    </location>
</feature>
<feature type="DNA-binding region" description="HMG box" evidence="6">
    <location>
        <begin position="278"/>
        <end position="345"/>
    </location>
</feature>
<evidence type="ECO:0000256" key="6">
    <source>
        <dbReference type="PROSITE-ProRule" id="PRU00267"/>
    </source>
</evidence>
<keyword evidence="4 6" id="KW-0539">Nucleus</keyword>
<dbReference type="Pfam" id="PF00505">
    <property type="entry name" value="HMG_box"/>
    <property type="match status" value="1"/>
</dbReference>
<dbReference type="AlphaFoldDB" id="A0A2Z7AE68"/>
<dbReference type="InterPro" id="IPR036431">
    <property type="entry name" value="ARID_dom_sf"/>
</dbReference>
<feature type="compositionally biased region" description="Basic and acidic residues" evidence="7">
    <location>
        <begin position="388"/>
        <end position="403"/>
    </location>
</feature>
<keyword evidence="3" id="KW-0804">Transcription</keyword>
<proteinExistence type="predicted"/>
<accession>A0A2Z7AE68</accession>
<dbReference type="InterPro" id="IPR009071">
    <property type="entry name" value="HMG_box_dom"/>
</dbReference>
<dbReference type="Pfam" id="PF01388">
    <property type="entry name" value="ARID"/>
    <property type="match status" value="1"/>
</dbReference>
<dbReference type="PANTHER" id="PTHR46691:SF3">
    <property type="entry name" value="HIGH MOBILITY GROUP B PROTEIN 15"/>
    <property type="match status" value="1"/>
</dbReference>
<evidence type="ECO:0000256" key="4">
    <source>
        <dbReference type="ARBA" id="ARBA00023242"/>
    </source>
</evidence>
<dbReference type="SMART" id="SM01014">
    <property type="entry name" value="ARID"/>
    <property type="match status" value="1"/>
</dbReference>
<dbReference type="OrthoDB" id="338531at2759"/>
<feature type="domain" description="HMG box" evidence="8">
    <location>
        <begin position="278"/>
        <end position="345"/>
    </location>
</feature>
<keyword evidence="1" id="KW-0805">Transcription regulation</keyword>
<dbReference type="InterPro" id="IPR001606">
    <property type="entry name" value="ARID_dom"/>
</dbReference>
<protein>
    <submittedName>
        <fullName evidence="10">HMG box protein with ARID/BRIGHT DNA-binding domain isoform 1</fullName>
    </submittedName>
</protein>